<dbReference type="PATRIC" id="fig|1307839.3.peg.1528"/>
<dbReference type="InterPro" id="IPR029063">
    <property type="entry name" value="SAM-dependent_MTases_sf"/>
</dbReference>
<evidence type="ECO:0000313" key="9">
    <source>
        <dbReference type="Proteomes" id="UP000064893"/>
    </source>
</evidence>
<evidence type="ECO:0000256" key="3">
    <source>
        <dbReference type="ARBA" id="ARBA00022679"/>
    </source>
</evidence>
<dbReference type="PANTHER" id="PTHR47739:SF1">
    <property type="entry name" value="TRNA1(VAL) (ADENINE(37)-N6)-METHYLTRANSFERASE"/>
    <property type="match status" value="1"/>
</dbReference>
<name>A0A0S2HY80_9BACT</name>
<keyword evidence="9" id="KW-1185">Reference proteome</keyword>
<reference evidence="8 9" key="1">
    <citation type="submission" date="2015-11" db="EMBL/GenBank/DDBJ databases">
        <title>Description and complete genome sequence of a novel strain predominating in hypersaline microbial mats and representing a new family of the Bacteriodetes phylum.</title>
        <authorList>
            <person name="Spring S."/>
            <person name="Bunk B."/>
            <person name="Sproer C."/>
            <person name="Klenk H.-P."/>
        </authorList>
    </citation>
    <scope>NUCLEOTIDE SEQUENCE [LARGE SCALE GENOMIC DNA]</scope>
    <source>
        <strain evidence="8 9">L21-Spi-D4</strain>
    </source>
</reference>
<dbReference type="GO" id="GO:0005737">
    <property type="term" value="C:cytoplasm"/>
    <property type="evidence" value="ECO:0007669"/>
    <property type="project" value="UniProtKB-SubCell"/>
</dbReference>
<dbReference type="InterPro" id="IPR007848">
    <property type="entry name" value="Small_mtfrase_dom"/>
</dbReference>
<dbReference type="CDD" id="cd02440">
    <property type="entry name" value="AdoMet_MTases"/>
    <property type="match status" value="1"/>
</dbReference>
<keyword evidence="4 6" id="KW-0949">S-adenosyl-L-methionine</keyword>
<dbReference type="Gene3D" id="3.40.50.150">
    <property type="entry name" value="Vaccinia Virus protein VP39"/>
    <property type="match status" value="1"/>
</dbReference>
<evidence type="ECO:0000256" key="6">
    <source>
        <dbReference type="HAMAP-Rule" id="MF_01872"/>
    </source>
</evidence>
<evidence type="ECO:0000256" key="2">
    <source>
        <dbReference type="ARBA" id="ARBA00022603"/>
    </source>
</evidence>
<dbReference type="EMBL" id="CP013118">
    <property type="protein sequence ID" value="ALO15081.1"/>
    <property type="molecule type" value="Genomic_DNA"/>
</dbReference>
<comment type="function">
    <text evidence="6">Specifically methylates the adenine in position 37 of tRNA(1)(Val) (anticodon cmo5UAC).</text>
</comment>
<keyword evidence="2 6" id="KW-0489">Methyltransferase</keyword>
<dbReference type="GO" id="GO:0008033">
    <property type="term" value="P:tRNA processing"/>
    <property type="evidence" value="ECO:0007669"/>
    <property type="project" value="UniProtKB-UniRule"/>
</dbReference>
<dbReference type="AlphaFoldDB" id="A0A0S2HY80"/>
<proteinExistence type="inferred from homology"/>
<comment type="similarity">
    <text evidence="6">Belongs to the methyltransferase superfamily. tRNA (adenine-N(6)-)-methyltransferase family.</text>
</comment>
<keyword evidence="5 6" id="KW-0819">tRNA processing</keyword>
<dbReference type="GO" id="GO:0003676">
    <property type="term" value="F:nucleic acid binding"/>
    <property type="evidence" value="ECO:0007669"/>
    <property type="project" value="InterPro"/>
</dbReference>
<dbReference type="KEGG" id="blq:L21SP5_01431"/>
<keyword evidence="3 6" id="KW-0808">Transferase</keyword>
<evidence type="ECO:0000259" key="7">
    <source>
        <dbReference type="Pfam" id="PF05175"/>
    </source>
</evidence>
<dbReference type="Proteomes" id="UP000064893">
    <property type="component" value="Chromosome"/>
</dbReference>
<comment type="catalytic activity">
    <reaction evidence="6">
        <text>adenosine(37) in tRNA1(Val) + S-adenosyl-L-methionine = N(6)-methyladenosine(37) in tRNA1(Val) + S-adenosyl-L-homocysteine + H(+)</text>
        <dbReference type="Rhea" id="RHEA:43160"/>
        <dbReference type="Rhea" id="RHEA-COMP:10369"/>
        <dbReference type="Rhea" id="RHEA-COMP:10370"/>
        <dbReference type="ChEBI" id="CHEBI:15378"/>
        <dbReference type="ChEBI" id="CHEBI:57856"/>
        <dbReference type="ChEBI" id="CHEBI:59789"/>
        <dbReference type="ChEBI" id="CHEBI:74411"/>
        <dbReference type="ChEBI" id="CHEBI:74449"/>
        <dbReference type="EC" id="2.1.1.223"/>
    </reaction>
</comment>
<dbReference type="InterPro" id="IPR022882">
    <property type="entry name" value="tRNA_adenine-N6_MeTrfase"/>
</dbReference>
<dbReference type="SUPFAM" id="SSF53335">
    <property type="entry name" value="S-adenosyl-L-methionine-dependent methyltransferases"/>
    <property type="match status" value="1"/>
</dbReference>
<dbReference type="PROSITE" id="PS00092">
    <property type="entry name" value="N6_MTASE"/>
    <property type="match status" value="1"/>
</dbReference>
<protein>
    <recommendedName>
        <fullName evidence="6">tRNA1(Val) (adenine(37)-N6)-methyltransferase</fullName>
        <ecNumber evidence="6">2.1.1.223</ecNumber>
    </recommendedName>
    <alternativeName>
        <fullName evidence="6">tRNA m6A37 methyltransferase</fullName>
    </alternativeName>
</protein>
<keyword evidence="1 6" id="KW-0963">Cytoplasm</keyword>
<sequence>MANQWFRFKQFTINQDRTAMKVGTDGVLVGAWANLSGSSKILDVGTGTGLIAIMAAQRNVTASIDAIEVDNEAFNQAKENVQACAWSERINLHLIEFSSFSENSTQRFDHIITNPPFYNSTLKPEQKERAVARHNESLGLSEIIEGAAALLYESGRLSMILPAATFPDLKTIAQKNGFFVSALTYVKPTPSKAPHRILVELNQTKILYQANELIIEEFGRHQYSDAYKQLTKPFYL</sequence>
<dbReference type="GO" id="GO:0032259">
    <property type="term" value="P:methylation"/>
    <property type="evidence" value="ECO:0007669"/>
    <property type="project" value="UniProtKB-KW"/>
</dbReference>
<dbReference type="OrthoDB" id="5383291at2"/>
<dbReference type="RefSeq" id="WP_057952572.1">
    <property type="nucleotide sequence ID" value="NZ_CP013118.1"/>
</dbReference>
<evidence type="ECO:0000256" key="1">
    <source>
        <dbReference type="ARBA" id="ARBA00022490"/>
    </source>
</evidence>
<dbReference type="EC" id="2.1.1.223" evidence="6"/>
<dbReference type="PANTHER" id="PTHR47739">
    <property type="entry name" value="TRNA1(VAL) (ADENINE(37)-N6)-METHYLTRANSFERASE"/>
    <property type="match status" value="1"/>
</dbReference>
<comment type="subcellular location">
    <subcellularLocation>
        <location evidence="6">Cytoplasm</location>
    </subcellularLocation>
</comment>
<dbReference type="InterPro" id="IPR050210">
    <property type="entry name" value="tRNA_Adenine-N(6)_MTase"/>
</dbReference>
<dbReference type="GO" id="GO:0016430">
    <property type="term" value="F:tRNA (adenine-N6)-methyltransferase activity"/>
    <property type="evidence" value="ECO:0007669"/>
    <property type="project" value="UniProtKB-UniRule"/>
</dbReference>
<evidence type="ECO:0000313" key="8">
    <source>
        <dbReference type="EMBL" id="ALO15081.1"/>
    </source>
</evidence>
<dbReference type="Pfam" id="PF05175">
    <property type="entry name" value="MTS"/>
    <property type="match status" value="1"/>
</dbReference>
<feature type="domain" description="Methyltransferase small" evidence="7">
    <location>
        <begin position="38"/>
        <end position="160"/>
    </location>
</feature>
<evidence type="ECO:0000256" key="5">
    <source>
        <dbReference type="ARBA" id="ARBA00022694"/>
    </source>
</evidence>
<organism evidence="8 9">
    <name type="scientific">Salinivirga cyanobacteriivorans</name>
    <dbReference type="NCBI Taxonomy" id="1307839"/>
    <lineage>
        <taxon>Bacteria</taxon>
        <taxon>Pseudomonadati</taxon>
        <taxon>Bacteroidota</taxon>
        <taxon>Bacteroidia</taxon>
        <taxon>Bacteroidales</taxon>
        <taxon>Salinivirgaceae</taxon>
        <taxon>Salinivirga</taxon>
    </lineage>
</organism>
<dbReference type="STRING" id="1307839.L21SP5_01431"/>
<gene>
    <name evidence="8" type="primary">yfiC</name>
    <name evidence="8" type="ORF">L21SP5_01431</name>
</gene>
<evidence type="ECO:0000256" key="4">
    <source>
        <dbReference type="ARBA" id="ARBA00022691"/>
    </source>
</evidence>
<dbReference type="InterPro" id="IPR002052">
    <property type="entry name" value="DNA_methylase_N6_adenine_CS"/>
</dbReference>
<dbReference type="HAMAP" id="MF_01872">
    <property type="entry name" value="tRNA_methyltr_YfiC"/>
    <property type="match status" value="1"/>
</dbReference>
<accession>A0A0S2HY80</accession>